<dbReference type="FunFam" id="1.10.540.10:FF:000010">
    <property type="entry name" value="Medium-chain specific acyl-CoA dehydrogenase, mitochondrial"/>
    <property type="match status" value="1"/>
</dbReference>
<dbReference type="Gene3D" id="2.40.110.10">
    <property type="entry name" value="Butyryl-CoA Dehydrogenase, subunit A, domain 2"/>
    <property type="match status" value="2"/>
</dbReference>
<dbReference type="EC" id="1.3.8.7" evidence="6"/>
<dbReference type="InterPro" id="IPR046373">
    <property type="entry name" value="Acyl-CoA_Oxase/DH_mid-dom_sf"/>
</dbReference>
<dbReference type="PROSITE" id="PS00072">
    <property type="entry name" value="ACYL_COA_DH_1"/>
    <property type="match status" value="2"/>
</dbReference>
<dbReference type="GO" id="GO:0005759">
    <property type="term" value="C:mitochondrial matrix"/>
    <property type="evidence" value="ECO:0007669"/>
    <property type="project" value="UniProtKB-SubCell"/>
</dbReference>
<dbReference type="InterPro" id="IPR036250">
    <property type="entry name" value="AcylCo_DH-like_C"/>
</dbReference>
<feature type="domain" description="Acyl-CoA dehydrogenase/oxidase C-terminal" evidence="17">
    <location>
        <begin position="257"/>
        <end position="405"/>
    </location>
</feature>
<keyword evidence="11" id="KW-0809">Transit peptide</keyword>
<accession>A0A9J2P7E7</accession>
<evidence type="ECO:0000256" key="9">
    <source>
        <dbReference type="ARBA" id="ARBA00022827"/>
    </source>
</evidence>
<dbReference type="PANTHER" id="PTHR48083">
    <property type="entry name" value="MEDIUM-CHAIN SPECIFIC ACYL-COA DEHYDROGENASE, MITOCHONDRIAL-RELATED"/>
    <property type="match status" value="1"/>
</dbReference>
<dbReference type="GO" id="GO:0051793">
    <property type="term" value="P:medium-chain fatty acid catabolic process"/>
    <property type="evidence" value="ECO:0007669"/>
    <property type="project" value="TreeGrafter"/>
</dbReference>
<reference evidence="21" key="1">
    <citation type="submission" date="2023-03" db="UniProtKB">
        <authorList>
            <consortium name="WormBaseParasite"/>
        </authorList>
    </citation>
    <scope>IDENTIFICATION</scope>
</reference>
<evidence type="ECO:0000313" key="21">
    <source>
        <dbReference type="WBParaSite" id="ALUE_0000577701-mRNA-1"/>
    </source>
</evidence>
<comment type="catalytic activity">
    <reaction evidence="15">
        <text>a medium-chain 2,3-saturated fatty acyl-CoA + oxidized [electron-transfer flavoprotein] + H(+) = a medium-chain (2E)-enoyl-CoA + reduced [electron-transfer flavoprotein]</text>
        <dbReference type="Rhea" id="RHEA:14477"/>
        <dbReference type="Rhea" id="RHEA-COMP:10685"/>
        <dbReference type="Rhea" id="RHEA-COMP:10686"/>
        <dbReference type="ChEBI" id="CHEBI:15378"/>
        <dbReference type="ChEBI" id="CHEBI:57692"/>
        <dbReference type="ChEBI" id="CHEBI:58307"/>
        <dbReference type="ChEBI" id="CHEBI:83723"/>
        <dbReference type="ChEBI" id="CHEBI:83726"/>
        <dbReference type="EC" id="1.3.8.7"/>
    </reaction>
</comment>
<keyword evidence="20" id="KW-1185">Reference proteome</keyword>
<evidence type="ECO:0000256" key="7">
    <source>
        <dbReference type="ARBA" id="ARBA00019125"/>
    </source>
</evidence>
<feature type="domain" description="Acyl-CoA dehydrogenase/oxidase N-terminal" evidence="19">
    <location>
        <begin position="434"/>
        <end position="543"/>
    </location>
</feature>
<evidence type="ECO:0000256" key="15">
    <source>
        <dbReference type="ARBA" id="ARBA00047882"/>
    </source>
</evidence>
<evidence type="ECO:0000256" key="16">
    <source>
        <dbReference type="ARBA" id="ARBA00059733"/>
    </source>
</evidence>
<evidence type="ECO:0000259" key="18">
    <source>
        <dbReference type="Pfam" id="PF02770"/>
    </source>
</evidence>
<evidence type="ECO:0000256" key="2">
    <source>
        <dbReference type="ARBA" id="ARBA00004305"/>
    </source>
</evidence>
<keyword evidence="10" id="KW-0276">Fatty acid metabolism</keyword>
<evidence type="ECO:0000256" key="11">
    <source>
        <dbReference type="ARBA" id="ARBA00022946"/>
    </source>
</evidence>
<dbReference type="InterPro" id="IPR006091">
    <property type="entry name" value="Acyl-CoA_Oxase/DH_mid-dom"/>
</dbReference>
<evidence type="ECO:0000256" key="14">
    <source>
        <dbReference type="ARBA" id="ARBA00023128"/>
    </source>
</evidence>
<dbReference type="PANTHER" id="PTHR48083:SF2">
    <property type="entry name" value="MEDIUM-CHAIN SPECIFIC ACYL-COA DEHYDROGENASE, MITOCHONDRIAL"/>
    <property type="match status" value="1"/>
</dbReference>
<dbReference type="Pfam" id="PF00441">
    <property type="entry name" value="Acyl-CoA_dh_1"/>
    <property type="match status" value="2"/>
</dbReference>
<dbReference type="AlphaFoldDB" id="A0A9J2P7E7"/>
<evidence type="ECO:0000256" key="10">
    <source>
        <dbReference type="ARBA" id="ARBA00022832"/>
    </source>
</evidence>
<keyword evidence="13" id="KW-0443">Lipid metabolism</keyword>
<dbReference type="FunFam" id="2.40.110.10:FF:000001">
    <property type="entry name" value="Acyl-CoA dehydrogenase, mitochondrial"/>
    <property type="match status" value="1"/>
</dbReference>
<dbReference type="SUPFAM" id="SSF47203">
    <property type="entry name" value="Acyl-CoA dehydrogenase C-terminal domain-like"/>
    <property type="match status" value="2"/>
</dbReference>
<dbReference type="GO" id="GO:0050660">
    <property type="term" value="F:flavin adenine dinucleotide binding"/>
    <property type="evidence" value="ECO:0007669"/>
    <property type="project" value="InterPro"/>
</dbReference>
<dbReference type="Pfam" id="PF02770">
    <property type="entry name" value="Acyl-CoA_dh_M"/>
    <property type="match status" value="2"/>
</dbReference>
<evidence type="ECO:0000313" key="20">
    <source>
        <dbReference type="Proteomes" id="UP000036681"/>
    </source>
</evidence>
<dbReference type="Gene3D" id="1.10.540.10">
    <property type="entry name" value="Acyl-CoA dehydrogenase/oxidase, N-terminal domain"/>
    <property type="match status" value="2"/>
</dbReference>
<comment type="subunit">
    <text evidence="5">Homotetramer.</text>
</comment>
<evidence type="ECO:0000256" key="1">
    <source>
        <dbReference type="ARBA" id="ARBA00001974"/>
    </source>
</evidence>
<keyword evidence="8" id="KW-0285">Flavoprotein</keyword>
<dbReference type="InterPro" id="IPR050741">
    <property type="entry name" value="Acyl-CoA_dehydrogenase"/>
</dbReference>
<evidence type="ECO:0000259" key="17">
    <source>
        <dbReference type="Pfam" id="PF00441"/>
    </source>
</evidence>
<dbReference type="InterPro" id="IPR013786">
    <property type="entry name" value="AcylCoA_DH/ox_N"/>
</dbReference>
<keyword evidence="12" id="KW-0560">Oxidoreductase</keyword>
<comment type="similarity">
    <text evidence="4">Belongs to the acyl-CoA dehydrogenase family.</text>
</comment>
<dbReference type="SUPFAM" id="SSF56645">
    <property type="entry name" value="Acyl-CoA dehydrogenase NM domain-like"/>
    <property type="match status" value="2"/>
</dbReference>
<feature type="domain" description="Acyl-CoA oxidase/dehydrogenase middle" evidence="18">
    <location>
        <begin position="549"/>
        <end position="647"/>
    </location>
</feature>
<evidence type="ECO:0000259" key="19">
    <source>
        <dbReference type="Pfam" id="PF02771"/>
    </source>
</evidence>
<dbReference type="WBParaSite" id="ALUE_0000577701-mRNA-1">
    <property type="protein sequence ID" value="ALUE_0000577701-mRNA-1"/>
    <property type="gene ID" value="ALUE_0000577701"/>
</dbReference>
<evidence type="ECO:0000256" key="8">
    <source>
        <dbReference type="ARBA" id="ARBA00022630"/>
    </source>
</evidence>
<keyword evidence="14" id="KW-0496">Mitochondrion</keyword>
<dbReference type="Proteomes" id="UP000036681">
    <property type="component" value="Unplaced"/>
</dbReference>
<evidence type="ECO:0000256" key="4">
    <source>
        <dbReference type="ARBA" id="ARBA00009347"/>
    </source>
</evidence>
<evidence type="ECO:0000256" key="13">
    <source>
        <dbReference type="ARBA" id="ARBA00023098"/>
    </source>
</evidence>
<dbReference type="InterPro" id="IPR009075">
    <property type="entry name" value="AcylCo_DH/oxidase_C"/>
</dbReference>
<evidence type="ECO:0000256" key="5">
    <source>
        <dbReference type="ARBA" id="ARBA00011881"/>
    </source>
</evidence>
<comment type="function">
    <text evidence="16">This enzyme is specific for acyl chain lengths of 4 to 16.</text>
</comment>
<comment type="subcellular location">
    <subcellularLocation>
        <location evidence="2">Mitochondrion matrix</location>
    </subcellularLocation>
</comment>
<name>A0A9J2P7E7_ASCLU</name>
<feature type="domain" description="Acyl-CoA oxidase/dehydrogenase middle" evidence="18">
    <location>
        <begin position="147"/>
        <end position="245"/>
    </location>
</feature>
<evidence type="ECO:0000256" key="6">
    <source>
        <dbReference type="ARBA" id="ARBA00012033"/>
    </source>
</evidence>
<dbReference type="InterPro" id="IPR009100">
    <property type="entry name" value="AcylCoA_DH/oxidase_NM_dom_sf"/>
</dbReference>
<dbReference type="GO" id="GO:0070991">
    <property type="term" value="F:medium-chain fatty acyl-CoA dehydrogenase activity"/>
    <property type="evidence" value="ECO:0007669"/>
    <property type="project" value="UniProtKB-EC"/>
</dbReference>
<dbReference type="FunFam" id="2.40.110.10:FF:000007">
    <property type="entry name" value="Medium-chain specific acyl-CoA dehydrogenase, mitochondrial"/>
    <property type="match status" value="1"/>
</dbReference>
<protein>
    <recommendedName>
        <fullName evidence="7">Medium-chain specific acyl-CoA dehydrogenase, mitochondrial</fullName>
        <ecNumber evidence="6">1.3.8.7</ecNumber>
    </recommendedName>
</protein>
<evidence type="ECO:0000256" key="3">
    <source>
        <dbReference type="ARBA" id="ARBA00005198"/>
    </source>
</evidence>
<dbReference type="Gene3D" id="1.20.140.10">
    <property type="entry name" value="Butyryl-CoA Dehydrogenase, subunit A, domain 3"/>
    <property type="match status" value="2"/>
</dbReference>
<keyword evidence="9" id="KW-0274">FAD</keyword>
<feature type="domain" description="Acyl-CoA dehydrogenase/oxidase N-terminal" evidence="19">
    <location>
        <begin position="32"/>
        <end position="141"/>
    </location>
</feature>
<sequence length="815" mass="88504">MLARNLAKAFTLSVRNSTSNAAAATGLNFRFTDEQRELQQTLRKFTKDEVIPVAAHHDETGEFPWGVIKKAHAAGILNGNIPAAYGGLDLDLLSNVIVSEEIAYGCAAMATALLVNDFAETPLILAASEPIKKKFLGRMTEEPLMAAYAVTEPWAGSDVAGVKTKCEKEGDEYVINGSKMWITNAGPASWFFVLCRSDPDPKAPISKAFTAFVVDGDTPGITRGKKEMNMGQRASDTRAVTFEDVRVPAENMVGAPGEGFIVAMKTFDKTRAEVAAIATGLSSRCLDEAAKYALERKTFGVPIAQHQAVAFMLADMAINLELSRLITYRSAWEWMQGRPRGYFSSIAKCFCADTANIAASNAVQILGGNGYNKEYPVEKLMRDAKIMQIYEGTSQIQRIIVAKDLLKRVQETGTSIPQLVGVVWSETCNLDQLTDEQRELRDLVRKFVRDEIIPVAGHFDRTGEFPWDIIKKAHATGLVNVDIPVEYGGLGLDLISSVIIGEGLGYGCTGIGAAILANDLAETPIIIAGSDEIKKKYLTRMVEEPLMAAYCVTEPGAGSDVSAVRTRSEKKGDEYVINGTKMWITNGGHANWFFVLTRSDPDPKVSAGKAFTAFVVDGNAPGLSRGKKEVNMGQRASDTRAITFEDVRVPAKNVIGAPGEGFKYSLRPLVAALATGLSARCVDEASKYALERKTFGQPIANHQGVSFMLADMVINMELSRLVTYRSAWEIAKGGTGAYFSSIAKCFAADTANAAATNAVQIFGGNGFNSEYPVEKLMRDAKIFQIYEGTSQIQRVVISRHLLNRVRETGTSWIAS</sequence>
<dbReference type="InterPro" id="IPR006089">
    <property type="entry name" value="Acyl-CoA_DH_CS"/>
</dbReference>
<feature type="domain" description="Acyl-CoA dehydrogenase/oxidase C-terminal" evidence="17">
    <location>
        <begin position="667"/>
        <end position="802"/>
    </location>
</feature>
<comment type="cofactor">
    <cofactor evidence="1">
        <name>FAD</name>
        <dbReference type="ChEBI" id="CHEBI:57692"/>
    </cofactor>
</comment>
<dbReference type="PROSITE" id="PS00073">
    <property type="entry name" value="ACYL_COA_DH_2"/>
    <property type="match status" value="2"/>
</dbReference>
<organism evidence="20 21">
    <name type="scientific">Ascaris lumbricoides</name>
    <name type="common">Giant roundworm</name>
    <dbReference type="NCBI Taxonomy" id="6252"/>
    <lineage>
        <taxon>Eukaryota</taxon>
        <taxon>Metazoa</taxon>
        <taxon>Ecdysozoa</taxon>
        <taxon>Nematoda</taxon>
        <taxon>Chromadorea</taxon>
        <taxon>Rhabditida</taxon>
        <taxon>Spirurina</taxon>
        <taxon>Ascaridomorpha</taxon>
        <taxon>Ascaridoidea</taxon>
        <taxon>Ascarididae</taxon>
        <taxon>Ascaris</taxon>
    </lineage>
</organism>
<dbReference type="FunFam" id="1.20.140.10:FF:000011">
    <property type="entry name" value="Medium-chain specific acyl-CoA dehydrogenase, mitochondrial"/>
    <property type="match status" value="2"/>
</dbReference>
<evidence type="ECO:0000256" key="12">
    <source>
        <dbReference type="ARBA" id="ARBA00023002"/>
    </source>
</evidence>
<dbReference type="InterPro" id="IPR037069">
    <property type="entry name" value="AcylCoA_DH/ox_N_sf"/>
</dbReference>
<comment type="pathway">
    <text evidence="3">Lipid metabolism; mitochondrial fatty acid beta-oxidation.</text>
</comment>
<dbReference type="Pfam" id="PF02771">
    <property type="entry name" value="Acyl-CoA_dh_N"/>
    <property type="match status" value="2"/>
</dbReference>
<proteinExistence type="inferred from homology"/>